<keyword evidence="2" id="KW-1185">Reference proteome</keyword>
<dbReference type="Proteomes" id="UP000887013">
    <property type="component" value="Unassembled WGS sequence"/>
</dbReference>
<dbReference type="AlphaFoldDB" id="A0A8X6R210"/>
<organism evidence="1 2">
    <name type="scientific">Nephila pilipes</name>
    <name type="common">Giant wood spider</name>
    <name type="synonym">Nephila maculata</name>
    <dbReference type="NCBI Taxonomy" id="299642"/>
    <lineage>
        <taxon>Eukaryota</taxon>
        <taxon>Metazoa</taxon>
        <taxon>Ecdysozoa</taxon>
        <taxon>Arthropoda</taxon>
        <taxon>Chelicerata</taxon>
        <taxon>Arachnida</taxon>
        <taxon>Araneae</taxon>
        <taxon>Araneomorphae</taxon>
        <taxon>Entelegynae</taxon>
        <taxon>Araneoidea</taxon>
        <taxon>Nephilidae</taxon>
        <taxon>Nephila</taxon>
    </lineage>
</organism>
<accession>A0A8X6R210</accession>
<dbReference type="EMBL" id="BMAW01039157">
    <property type="protein sequence ID" value="GFU54752.1"/>
    <property type="molecule type" value="Genomic_DNA"/>
</dbReference>
<evidence type="ECO:0000313" key="2">
    <source>
        <dbReference type="Proteomes" id="UP000887013"/>
    </source>
</evidence>
<sequence>MAWCSLPVIPLRQMAMGKIAIAVCNDPDIQDLVRERGSVSFVFPSKETQMYLEKEGRLFEQTCELNLRPTWAWKSVLMDANFPPAIEYLTPESDVLLDQREMGEGILPFQRWEELVEKKISSFLLPPLLRYELFDVIRSIAAEIDKWIKDHTMISNNALEIARTAQCYFQWNSFGKIDRVKTAETLIRKEILPTEDLYFLALHYGLMDDILADRIRNLSRGKFPERYKISSNISHLPASITWERFTGESDFNCIAQRNFFTKSPPEKNVQCLSYVMYLDCLQFEYFLFFLSHMGDGEREDIFKTHPLKILLYFVDWPLQCVFLDAAKCLLPYFTESNFRDILTVILYERIMLDRKDFNYIRLLKEFWSISPTLLKQFIKTHSIYENLMYTINYPNCDIFPNQQLLEGYHGISLTCGYRGMKYILIRTESLDSYIDLTSPDIYKIYRHYRFGWLVTFFMSLKCEESNFEPK</sequence>
<name>A0A8X6R210_NEPPI</name>
<comment type="caution">
    <text evidence="1">The sequence shown here is derived from an EMBL/GenBank/DDBJ whole genome shotgun (WGS) entry which is preliminary data.</text>
</comment>
<proteinExistence type="predicted"/>
<reference evidence="1" key="1">
    <citation type="submission" date="2020-08" db="EMBL/GenBank/DDBJ databases">
        <title>Multicomponent nature underlies the extraordinary mechanical properties of spider dragline silk.</title>
        <authorList>
            <person name="Kono N."/>
            <person name="Nakamura H."/>
            <person name="Mori M."/>
            <person name="Yoshida Y."/>
            <person name="Ohtoshi R."/>
            <person name="Malay A.D."/>
            <person name="Moran D.A.P."/>
            <person name="Tomita M."/>
            <person name="Numata K."/>
            <person name="Arakawa K."/>
        </authorList>
    </citation>
    <scope>NUCLEOTIDE SEQUENCE</scope>
</reference>
<protein>
    <submittedName>
        <fullName evidence="1">Uncharacterized protein</fullName>
    </submittedName>
</protein>
<dbReference type="OrthoDB" id="6407690at2759"/>
<evidence type="ECO:0000313" key="1">
    <source>
        <dbReference type="EMBL" id="GFU54752.1"/>
    </source>
</evidence>
<gene>
    <name evidence="1" type="primary">NCL1_40015</name>
    <name evidence="1" type="ORF">NPIL_429791</name>
</gene>